<keyword evidence="2" id="KW-0812">Transmembrane</keyword>
<evidence type="ECO:0000313" key="7">
    <source>
        <dbReference type="Proteomes" id="UP000238312"/>
    </source>
</evidence>
<evidence type="ECO:0000256" key="5">
    <source>
        <dbReference type="SAM" id="MobiDB-lite"/>
    </source>
</evidence>
<dbReference type="GO" id="GO:0016020">
    <property type="term" value="C:membrane"/>
    <property type="evidence" value="ECO:0007669"/>
    <property type="project" value="UniProtKB-SubCell"/>
</dbReference>
<dbReference type="Pfam" id="PF04228">
    <property type="entry name" value="Zn_peptidase"/>
    <property type="match status" value="1"/>
</dbReference>
<dbReference type="RefSeq" id="WP_358357009.1">
    <property type="nucleotide sequence ID" value="NZ_JBFAIL010000032.1"/>
</dbReference>
<proteinExistence type="predicted"/>
<dbReference type="PANTHER" id="PTHR30168:SF0">
    <property type="entry name" value="INNER MEMBRANE PROTEIN"/>
    <property type="match status" value="1"/>
</dbReference>
<dbReference type="GO" id="GO:0008237">
    <property type="term" value="F:metallopeptidase activity"/>
    <property type="evidence" value="ECO:0007669"/>
    <property type="project" value="UniProtKB-KW"/>
</dbReference>
<sequence length="236" mass="26651">MAARKPVVHAEFSVSPEDAGPRNPLYRTSRIASTKCELPRLRDDDWDSMRRYMKSMSGCLDRIWAKQFAKMRKTYKAPERRFLKARISVKACAGKMPAPGAHGTYCPANKTYYVLAEPDTWGSWNGMWAAHLVAHEHAHYIQHLAGILEYLSEVQADAANKDEEALAENRNEDQAGCFAAVALRATRATLPSWSEFMVMYKREKDLKAYGAWLDRGFGSGRLDSCNTWTAPRKSIG</sequence>
<dbReference type="GO" id="GO:0006508">
    <property type="term" value="P:proteolysis"/>
    <property type="evidence" value="ECO:0007669"/>
    <property type="project" value="UniProtKB-KW"/>
</dbReference>
<organism evidence="6 7">
    <name type="scientific">Nonomuraea fuscirosea</name>
    <dbReference type="NCBI Taxonomy" id="1291556"/>
    <lineage>
        <taxon>Bacteria</taxon>
        <taxon>Bacillati</taxon>
        <taxon>Actinomycetota</taxon>
        <taxon>Actinomycetes</taxon>
        <taxon>Streptosporangiales</taxon>
        <taxon>Streptosporangiaceae</taxon>
        <taxon>Nonomuraea</taxon>
    </lineage>
</organism>
<evidence type="ECO:0000256" key="2">
    <source>
        <dbReference type="ARBA" id="ARBA00022692"/>
    </source>
</evidence>
<evidence type="ECO:0000256" key="3">
    <source>
        <dbReference type="ARBA" id="ARBA00022989"/>
    </source>
</evidence>
<reference evidence="6 7" key="1">
    <citation type="submission" date="2018-03" db="EMBL/GenBank/DDBJ databases">
        <title>Genomic Encyclopedia of Type Strains, Phase III (KMG-III): the genomes of soil and plant-associated and newly described type strains.</title>
        <authorList>
            <person name="Whitman W."/>
        </authorList>
    </citation>
    <scope>NUCLEOTIDE SEQUENCE [LARGE SCALE GENOMIC DNA]</scope>
    <source>
        <strain evidence="6 7">CGMCC 4.7104</strain>
    </source>
</reference>
<keyword evidence="6" id="KW-0482">Metalloprotease</keyword>
<keyword evidence="7" id="KW-1185">Reference proteome</keyword>
<evidence type="ECO:0000256" key="1">
    <source>
        <dbReference type="ARBA" id="ARBA00004167"/>
    </source>
</evidence>
<gene>
    <name evidence="6" type="ORF">B0I32_13155</name>
</gene>
<dbReference type="EMBL" id="PVNG01000031">
    <property type="protein sequence ID" value="PRX52658.1"/>
    <property type="molecule type" value="Genomic_DNA"/>
</dbReference>
<keyword evidence="6" id="KW-0378">Hydrolase</keyword>
<evidence type="ECO:0000256" key="4">
    <source>
        <dbReference type="ARBA" id="ARBA00023136"/>
    </source>
</evidence>
<keyword evidence="6" id="KW-0645">Protease</keyword>
<comment type="subcellular location">
    <subcellularLocation>
        <location evidence="1">Membrane</location>
        <topology evidence="1">Single-pass membrane protein</topology>
    </subcellularLocation>
</comment>
<dbReference type="Proteomes" id="UP000238312">
    <property type="component" value="Unassembled WGS sequence"/>
</dbReference>
<keyword evidence="3" id="KW-1133">Transmembrane helix</keyword>
<feature type="region of interest" description="Disordered" evidence="5">
    <location>
        <begin position="1"/>
        <end position="23"/>
    </location>
</feature>
<accession>A0A2T0M595</accession>
<protein>
    <submittedName>
        <fullName evidence="6">Putative metalloprotease</fullName>
    </submittedName>
</protein>
<dbReference type="PANTHER" id="PTHR30168">
    <property type="entry name" value="PUTATIVE MEMBRANE PROTEIN YPFJ"/>
    <property type="match status" value="1"/>
</dbReference>
<dbReference type="AlphaFoldDB" id="A0A2T0M595"/>
<evidence type="ECO:0000313" key="6">
    <source>
        <dbReference type="EMBL" id="PRX52658.1"/>
    </source>
</evidence>
<dbReference type="InterPro" id="IPR007343">
    <property type="entry name" value="Uncharacterised_pept_Zn_put"/>
</dbReference>
<name>A0A2T0M595_9ACTN</name>
<keyword evidence="4" id="KW-0472">Membrane</keyword>
<comment type="caution">
    <text evidence="6">The sequence shown here is derived from an EMBL/GenBank/DDBJ whole genome shotgun (WGS) entry which is preliminary data.</text>
</comment>